<comment type="similarity">
    <text evidence="4">Belongs to the cytochrome P450 family.</text>
</comment>
<dbReference type="Ensembl" id="ENSSFOT00015034465.2">
    <property type="protein sequence ID" value="ENSSFOP00015034087.2"/>
    <property type="gene ID" value="ENSSFOG00015021711.2"/>
</dbReference>
<evidence type="ECO:0000256" key="9">
    <source>
        <dbReference type="ARBA" id="ARBA00023002"/>
    </source>
</evidence>
<evidence type="ECO:0000313" key="15">
    <source>
        <dbReference type="Proteomes" id="UP000694397"/>
    </source>
</evidence>
<evidence type="ECO:0000256" key="11">
    <source>
        <dbReference type="ARBA" id="ARBA00023033"/>
    </source>
</evidence>
<protein>
    <submittedName>
        <fullName evidence="14">Uncharacterized protein</fullName>
    </submittedName>
</protein>
<dbReference type="GO" id="GO:0006805">
    <property type="term" value="P:xenobiotic metabolic process"/>
    <property type="evidence" value="ECO:0007669"/>
    <property type="project" value="TreeGrafter"/>
</dbReference>
<keyword evidence="13" id="KW-0812">Transmembrane</keyword>
<dbReference type="GO" id="GO:0016712">
    <property type="term" value="F:oxidoreductase activity, acting on paired donors, with incorporation or reduction of molecular oxygen, reduced flavin or flavoprotein as one donor, and incorporation of one atom of oxygen"/>
    <property type="evidence" value="ECO:0007669"/>
    <property type="project" value="TreeGrafter"/>
</dbReference>
<dbReference type="SUPFAM" id="SSF48264">
    <property type="entry name" value="Cytochrome P450"/>
    <property type="match status" value="1"/>
</dbReference>
<dbReference type="GeneTree" id="ENSGT00940000162649"/>
<evidence type="ECO:0000256" key="8">
    <source>
        <dbReference type="ARBA" id="ARBA00022848"/>
    </source>
</evidence>
<keyword evidence="8" id="KW-0492">Microsome</keyword>
<keyword evidence="12 13" id="KW-0472">Membrane</keyword>
<dbReference type="PANTHER" id="PTHR24300">
    <property type="entry name" value="CYTOCHROME P450 508A4-RELATED"/>
    <property type="match status" value="1"/>
</dbReference>
<keyword evidence="5" id="KW-0349">Heme</keyword>
<reference evidence="14" key="3">
    <citation type="submission" date="2025-09" db="UniProtKB">
        <authorList>
            <consortium name="Ensembl"/>
        </authorList>
    </citation>
    <scope>IDENTIFICATION</scope>
</reference>
<dbReference type="GO" id="GO:0005789">
    <property type="term" value="C:endoplasmic reticulum membrane"/>
    <property type="evidence" value="ECO:0007669"/>
    <property type="project" value="UniProtKB-SubCell"/>
</dbReference>
<reference evidence="14 15" key="1">
    <citation type="submission" date="2019-04" db="EMBL/GenBank/DDBJ databases">
        <authorList>
            <consortium name="Wellcome Sanger Institute Data Sharing"/>
        </authorList>
    </citation>
    <scope>NUCLEOTIDE SEQUENCE [LARGE SCALE GENOMIC DNA]</scope>
</reference>
<evidence type="ECO:0000256" key="3">
    <source>
        <dbReference type="ARBA" id="ARBA00004406"/>
    </source>
</evidence>
<dbReference type="FunFam" id="1.10.630.10:FF:000238">
    <property type="entry name" value="Cytochrome P450 2A6"/>
    <property type="match status" value="1"/>
</dbReference>
<evidence type="ECO:0000256" key="1">
    <source>
        <dbReference type="ARBA" id="ARBA00001971"/>
    </source>
</evidence>
<comment type="cofactor">
    <cofactor evidence="1">
        <name>heme</name>
        <dbReference type="ChEBI" id="CHEBI:30413"/>
    </cofactor>
</comment>
<keyword evidence="7" id="KW-0256">Endoplasmic reticulum</keyword>
<evidence type="ECO:0000256" key="7">
    <source>
        <dbReference type="ARBA" id="ARBA00022824"/>
    </source>
</evidence>
<evidence type="ECO:0000256" key="13">
    <source>
        <dbReference type="SAM" id="Phobius"/>
    </source>
</evidence>
<evidence type="ECO:0000256" key="10">
    <source>
        <dbReference type="ARBA" id="ARBA00023004"/>
    </source>
</evidence>
<organism evidence="14 15">
    <name type="scientific">Scleropages formosus</name>
    <name type="common">Asian bonytongue</name>
    <name type="synonym">Osteoglossum formosum</name>
    <dbReference type="NCBI Taxonomy" id="113540"/>
    <lineage>
        <taxon>Eukaryota</taxon>
        <taxon>Metazoa</taxon>
        <taxon>Chordata</taxon>
        <taxon>Craniata</taxon>
        <taxon>Vertebrata</taxon>
        <taxon>Euteleostomi</taxon>
        <taxon>Actinopterygii</taxon>
        <taxon>Neopterygii</taxon>
        <taxon>Teleostei</taxon>
        <taxon>Osteoglossocephala</taxon>
        <taxon>Osteoglossomorpha</taxon>
        <taxon>Osteoglossiformes</taxon>
        <taxon>Osteoglossidae</taxon>
        <taxon>Scleropages</taxon>
    </lineage>
</organism>
<keyword evidence="6" id="KW-0479">Metal-binding</keyword>
<dbReference type="InterPro" id="IPR002401">
    <property type="entry name" value="Cyt_P450_E_grp-I"/>
</dbReference>
<evidence type="ECO:0000256" key="6">
    <source>
        <dbReference type="ARBA" id="ARBA00022723"/>
    </source>
</evidence>
<dbReference type="GO" id="GO:0006082">
    <property type="term" value="P:organic acid metabolic process"/>
    <property type="evidence" value="ECO:0007669"/>
    <property type="project" value="TreeGrafter"/>
</dbReference>
<reference evidence="14" key="2">
    <citation type="submission" date="2025-08" db="UniProtKB">
        <authorList>
            <consortium name="Ensembl"/>
        </authorList>
    </citation>
    <scope>IDENTIFICATION</scope>
</reference>
<keyword evidence="11" id="KW-0503">Monooxygenase</keyword>
<comment type="subcellular location">
    <subcellularLocation>
        <location evidence="3">Endoplasmic reticulum membrane</location>
        <topology evidence="3">Peripheral membrane protein</topology>
    </subcellularLocation>
    <subcellularLocation>
        <location evidence="2">Microsome membrane</location>
        <topology evidence="2">Peripheral membrane protein</topology>
    </subcellularLocation>
</comment>
<evidence type="ECO:0000313" key="14">
    <source>
        <dbReference type="Ensembl" id="ENSSFOP00015034087.2"/>
    </source>
</evidence>
<dbReference type="Gene3D" id="1.10.630.10">
    <property type="entry name" value="Cytochrome P450"/>
    <property type="match status" value="1"/>
</dbReference>
<keyword evidence="9" id="KW-0560">Oxidoreductase</keyword>
<dbReference type="InterPro" id="IPR050182">
    <property type="entry name" value="Cytochrome_P450_fam2"/>
</dbReference>
<proteinExistence type="inferred from homology"/>
<keyword evidence="13" id="KW-1133">Transmembrane helix</keyword>
<keyword evidence="10" id="KW-0408">Iron</keyword>
<evidence type="ECO:0000256" key="4">
    <source>
        <dbReference type="ARBA" id="ARBA00010617"/>
    </source>
</evidence>
<evidence type="ECO:0000256" key="12">
    <source>
        <dbReference type="ARBA" id="ARBA00023136"/>
    </source>
</evidence>
<dbReference type="OrthoDB" id="2789670at2759"/>
<accession>A0A8C9SGK4</accession>
<dbReference type="Pfam" id="PF00067">
    <property type="entry name" value="p450"/>
    <property type="match status" value="1"/>
</dbReference>
<dbReference type="InterPro" id="IPR001128">
    <property type="entry name" value="Cyt_P450"/>
</dbReference>
<sequence length="395" mass="45297">MSMITTLIWDSASGTLMLIFAALLFLILLFEPSAKDDKYKFPPGPRPWPFIGNLNILDMHRPYNTMCKLSEQGLTRATQTFSNGVVFSVGESWKTMRRFTLTTLRDVGMGRNTIEDRIVEEVHAHLHPPPLLLPGKPFNPRVNIYSAVSNIICHLVFGHHFEYDDPVFLQLQSRVFSENVCVCVFPADQVYNLFPKLGAMLRNFKRVKKNMAANRYYFSSVCRQHKAELDSNDLRSFLDSFLAQQKEESRNANTYFDEENMVVTIANLFAAGTETTSTTLRWGLLFMMKYPHIQVHAEIERVICKDRALRFEDPKSMPYTDAVVHEIQCFANMVPNNLLHQTKEDTTFRGYHIPKRTPIIPLLTSTLCKLNPGHFLDAEGRFVKKDAFLPFSAGE</sequence>
<feature type="transmembrane region" description="Helical" evidence="13">
    <location>
        <begin position="12"/>
        <end position="30"/>
    </location>
</feature>
<evidence type="ECO:0000256" key="5">
    <source>
        <dbReference type="ARBA" id="ARBA00022617"/>
    </source>
</evidence>
<name>A0A8C9SGK4_SCLFO</name>
<dbReference type="GO" id="GO:0005506">
    <property type="term" value="F:iron ion binding"/>
    <property type="evidence" value="ECO:0007669"/>
    <property type="project" value="InterPro"/>
</dbReference>
<evidence type="ECO:0000256" key="2">
    <source>
        <dbReference type="ARBA" id="ARBA00004174"/>
    </source>
</evidence>
<dbReference type="PRINTS" id="PR00463">
    <property type="entry name" value="EP450I"/>
</dbReference>
<dbReference type="GO" id="GO:0020037">
    <property type="term" value="F:heme binding"/>
    <property type="evidence" value="ECO:0007669"/>
    <property type="project" value="InterPro"/>
</dbReference>
<dbReference type="AlphaFoldDB" id="A0A8C9SGK4"/>
<dbReference type="Proteomes" id="UP000694397">
    <property type="component" value="Chromosome 23"/>
</dbReference>
<dbReference type="PRINTS" id="PR00385">
    <property type="entry name" value="P450"/>
</dbReference>
<keyword evidence="15" id="KW-1185">Reference proteome</keyword>
<dbReference type="PANTHER" id="PTHR24300:SF395">
    <property type="entry name" value="CYTOCHROME P450, FAMILY 2, SUBFAMILY AC, POLYPEPTIDE 7"/>
    <property type="match status" value="1"/>
</dbReference>
<dbReference type="InterPro" id="IPR036396">
    <property type="entry name" value="Cyt_P450_sf"/>
</dbReference>